<keyword evidence="1" id="KW-0472">Membrane</keyword>
<dbReference type="Proteomes" id="UP000027616">
    <property type="component" value="Chromosome I"/>
</dbReference>
<evidence type="ECO:0000256" key="1">
    <source>
        <dbReference type="SAM" id="Phobius"/>
    </source>
</evidence>
<evidence type="ECO:0000313" key="2">
    <source>
        <dbReference type="EMBL" id="CDN31466.1"/>
    </source>
</evidence>
<proteinExistence type="predicted"/>
<dbReference type="HOGENOM" id="CLU_1568987_0_0_10"/>
<keyword evidence="3" id="KW-1185">Reference proteome</keyword>
<dbReference type="STRING" id="1433126.BN938_1379"/>
<reference evidence="2 3" key="1">
    <citation type="journal article" date="2015" name="Genome Announc.">
        <title>Complete Genome Sequence of the Novel Leech Symbiont Mucinivorans hirudinis M3T.</title>
        <authorList>
            <person name="Nelson M.C."/>
            <person name="Bomar L."/>
            <person name="Graf J."/>
        </authorList>
    </citation>
    <scope>NUCLEOTIDE SEQUENCE [LARGE SCALE GENOMIC DNA]</scope>
    <source>
        <strain evidence="3">M3</strain>
    </source>
</reference>
<dbReference type="KEGG" id="rbc:BN938_1379"/>
<keyword evidence="1" id="KW-0812">Transmembrane</keyword>
<protein>
    <submittedName>
        <fullName evidence="2">Uncharacterized protein</fullName>
    </submittedName>
</protein>
<name>A0A060R7W4_9BACT</name>
<gene>
    <name evidence="2" type="ORF">BN938_1379</name>
</gene>
<feature type="transmembrane region" description="Helical" evidence="1">
    <location>
        <begin position="137"/>
        <end position="157"/>
    </location>
</feature>
<evidence type="ECO:0000313" key="3">
    <source>
        <dbReference type="Proteomes" id="UP000027616"/>
    </source>
</evidence>
<dbReference type="AlphaFoldDB" id="A0A060R7W4"/>
<organism evidence="2 3">
    <name type="scientific">Mucinivorans hirudinis</name>
    <dbReference type="NCBI Taxonomy" id="1433126"/>
    <lineage>
        <taxon>Bacteria</taxon>
        <taxon>Pseudomonadati</taxon>
        <taxon>Bacteroidota</taxon>
        <taxon>Bacteroidia</taxon>
        <taxon>Bacteroidales</taxon>
        <taxon>Rikenellaceae</taxon>
        <taxon>Mucinivorans</taxon>
    </lineage>
</organism>
<keyword evidence="1" id="KW-1133">Transmembrane helix</keyword>
<dbReference type="EMBL" id="HG934468">
    <property type="protein sequence ID" value="CDN31466.1"/>
    <property type="molecule type" value="Genomic_DNA"/>
</dbReference>
<accession>A0A060R7W4</accession>
<sequence>MGGGRAVAIPSVGVLYVDILGAEQCDGGRRMVAPERVVRVGDFDACTLTEYVAADMNVDDERAQEIVNEWLVDANDGERLVIDGVGEFIYRNGEFFVCEAFSCRLNPLTGDKIVINNSPKSQLLVGIKPPRTPRNTFGITLALICALAALGYIAFYFREQLQLLISSLIR</sequence>